<evidence type="ECO:0000259" key="1">
    <source>
        <dbReference type="Pfam" id="PF13472"/>
    </source>
</evidence>
<evidence type="ECO:0000313" key="3">
    <source>
        <dbReference type="Proteomes" id="UP000249364"/>
    </source>
</evidence>
<gene>
    <name evidence="2" type="ORF">LY56_00150</name>
</gene>
<keyword evidence="3" id="KW-1185">Reference proteome</keyword>
<organism evidence="2 3">
    <name type="scientific">Roseinatronobacter thiooxidans</name>
    <dbReference type="NCBI Taxonomy" id="121821"/>
    <lineage>
        <taxon>Bacteria</taxon>
        <taxon>Pseudomonadati</taxon>
        <taxon>Pseudomonadota</taxon>
        <taxon>Alphaproteobacteria</taxon>
        <taxon>Rhodobacterales</taxon>
        <taxon>Paracoccaceae</taxon>
        <taxon>Roseinatronobacter</taxon>
    </lineage>
</organism>
<dbReference type="Pfam" id="PF13472">
    <property type="entry name" value="Lipase_GDSL_2"/>
    <property type="match status" value="1"/>
</dbReference>
<accession>A0A2W7SBN2</accession>
<protein>
    <submittedName>
        <fullName evidence="2">Lysophospholipase L1-like esterase</fullName>
    </submittedName>
</protein>
<evidence type="ECO:0000313" key="2">
    <source>
        <dbReference type="EMBL" id="PZX48002.1"/>
    </source>
</evidence>
<dbReference type="STRING" id="121821.GCA_001870675_02223"/>
<dbReference type="SUPFAM" id="SSF52266">
    <property type="entry name" value="SGNH hydrolase"/>
    <property type="match status" value="1"/>
</dbReference>
<dbReference type="InterPro" id="IPR013830">
    <property type="entry name" value="SGNH_hydro"/>
</dbReference>
<name>A0A2W7SBN2_9RHOB</name>
<dbReference type="Proteomes" id="UP000249364">
    <property type="component" value="Unassembled WGS sequence"/>
</dbReference>
<dbReference type="InterPro" id="IPR036514">
    <property type="entry name" value="SGNH_hydro_sf"/>
</dbReference>
<feature type="domain" description="SGNH hydrolase-type esterase" evidence="1">
    <location>
        <begin position="49"/>
        <end position="215"/>
    </location>
</feature>
<dbReference type="AlphaFoldDB" id="A0A2W7SBN2"/>
<dbReference type="EMBL" id="QKZQ01000001">
    <property type="protein sequence ID" value="PZX48002.1"/>
    <property type="molecule type" value="Genomic_DNA"/>
</dbReference>
<dbReference type="CDD" id="cd01836">
    <property type="entry name" value="FeeA_FeeB_like"/>
    <property type="match status" value="1"/>
</dbReference>
<proteinExistence type="predicted"/>
<reference evidence="2 3" key="1">
    <citation type="submission" date="2018-06" db="EMBL/GenBank/DDBJ databases">
        <title>Genomic Encyclopedia of Archaeal and Bacterial Type Strains, Phase II (KMG-II): from individual species to whole genera.</title>
        <authorList>
            <person name="Goeker M."/>
        </authorList>
    </citation>
    <scope>NUCLEOTIDE SEQUENCE [LARGE SCALE GENOMIC DNA]</scope>
    <source>
        <strain evidence="2 3">DSM 13087</strain>
    </source>
</reference>
<dbReference type="RefSeq" id="WP_071468916.1">
    <property type="nucleotide sequence ID" value="NZ_MEHT01000009.1"/>
</dbReference>
<dbReference type="Gene3D" id="3.40.50.1110">
    <property type="entry name" value="SGNH hydrolase"/>
    <property type="match status" value="1"/>
</dbReference>
<dbReference type="OrthoDB" id="9804395at2"/>
<dbReference type="GO" id="GO:0016788">
    <property type="term" value="F:hydrolase activity, acting on ester bonds"/>
    <property type="evidence" value="ECO:0007669"/>
    <property type="project" value="UniProtKB-ARBA"/>
</dbReference>
<comment type="caution">
    <text evidence="2">The sequence shown here is derived from an EMBL/GenBank/DDBJ whole genome shotgun (WGS) entry which is preliminary data.</text>
</comment>
<sequence length="231" mass="24352">MFQQLAPFALAPVYAAQLVALVLRAERLPEAAGPRSGVAGQGARLRLLVLGDSSGAGVGVAHQDDALIGQMLHHLAPHARVEWQVIARSGATTHAARSMLRGAGQFDVAVLALGVNDVLRQTRAARFAQAQAALMRDLRQTHGAGRILASAVPPLGAFPAFPQPLRAYLGRRATKLDSVLREVCATAGAQHVPFDLTPDINLLARDGFHPGAPLYAHWGARMAGLALRALS</sequence>